<proteinExistence type="predicted"/>
<evidence type="ECO:0000313" key="2">
    <source>
        <dbReference type="EMBL" id="KAJ1200161.1"/>
    </source>
</evidence>
<gene>
    <name evidence="2" type="ORF">NDU88_003988</name>
</gene>
<feature type="region of interest" description="Disordered" evidence="1">
    <location>
        <begin position="67"/>
        <end position="106"/>
    </location>
</feature>
<protein>
    <submittedName>
        <fullName evidence="2">Uncharacterized protein</fullName>
    </submittedName>
</protein>
<sequence>MENRGKAAGSAWVRRPPAHFGENAESTAKASGMTTEAVRRTYGELELDKNLEELFLKLQELLTRQHKVGGDRSNWSPPTQSLAKQRRQATSERESTERIKTEKAPPECAGQIAFVARMAPLAST</sequence>
<reference evidence="2" key="1">
    <citation type="journal article" date="2022" name="bioRxiv">
        <title>Sequencing and chromosome-scale assembly of the giantPleurodeles waltlgenome.</title>
        <authorList>
            <person name="Brown T."/>
            <person name="Elewa A."/>
            <person name="Iarovenko S."/>
            <person name="Subramanian E."/>
            <person name="Araus A.J."/>
            <person name="Petzold A."/>
            <person name="Susuki M."/>
            <person name="Suzuki K.-i.T."/>
            <person name="Hayashi T."/>
            <person name="Toyoda A."/>
            <person name="Oliveira C."/>
            <person name="Osipova E."/>
            <person name="Leigh N.D."/>
            <person name="Simon A."/>
            <person name="Yun M.H."/>
        </authorList>
    </citation>
    <scope>NUCLEOTIDE SEQUENCE</scope>
    <source>
        <strain evidence="2">20211129_DDA</strain>
        <tissue evidence="2">Liver</tissue>
    </source>
</reference>
<organism evidence="2 3">
    <name type="scientific">Pleurodeles waltl</name>
    <name type="common">Iberian ribbed newt</name>
    <dbReference type="NCBI Taxonomy" id="8319"/>
    <lineage>
        <taxon>Eukaryota</taxon>
        <taxon>Metazoa</taxon>
        <taxon>Chordata</taxon>
        <taxon>Craniata</taxon>
        <taxon>Vertebrata</taxon>
        <taxon>Euteleostomi</taxon>
        <taxon>Amphibia</taxon>
        <taxon>Batrachia</taxon>
        <taxon>Caudata</taxon>
        <taxon>Salamandroidea</taxon>
        <taxon>Salamandridae</taxon>
        <taxon>Pleurodelinae</taxon>
        <taxon>Pleurodeles</taxon>
    </lineage>
</organism>
<evidence type="ECO:0000313" key="3">
    <source>
        <dbReference type="Proteomes" id="UP001066276"/>
    </source>
</evidence>
<feature type="compositionally biased region" description="Polar residues" evidence="1">
    <location>
        <begin position="73"/>
        <end position="83"/>
    </location>
</feature>
<accession>A0AAV7VHG5</accession>
<feature type="compositionally biased region" description="Basic and acidic residues" evidence="1">
    <location>
        <begin position="89"/>
        <end position="105"/>
    </location>
</feature>
<evidence type="ECO:0000256" key="1">
    <source>
        <dbReference type="SAM" id="MobiDB-lite"/>
    </source>
</evidence>
<dbReference type="Proteomes" id="UP001066276">
    <property type="component" value="Chromosome 2_1"/>
</dbReference>
<feature type="compositionally biased region" description="Polar residues" evidence="1">
    <location>
        <begin position="24"/>
        <end position="34"/>
    </location>
</feature>
<feature type="region of interest" description="Disordered" evidence="1">
    <location>
        <begin position="1"/>
        <end position="35"/>
    </location>
</feature>
<keyword evidence="3" id="KW-1185">Reference proteome</keyword>
<name>A0AAV7VHG5_PLEWA</name>
<dbReference type="EMBL" id="JANPWB010000003">
    <property type="protein sequence ID" value="KAJ1200161.1"/>
    <property type="molecule type" value="Genomic_DNA"/>
</dbReference>
<comment type="caution">
    <text evidence="2">The sequence shown here is derived from an EMBL/GenBank/DDBJ whole genome shotgun (WGS) entry which is preliminary data.</text>
</comment>
<dbReference type="AlphaFoldDB" id="A0AAV7VHG5"/>